<sequence>MNHMIKISVWAALALALLQCCQSRSFIQQHSVAEQDSPNFHYDNPLYLFDYRIYANENSEAQHFGQTEERDHGNVKGQYYVLLPDGRVQTTKYSVSGDSGYVAEVTYD</sequence>
<evidence type="ECO:0000256" key="3">
    <source>
        <dbReference type="SAM" id="SignalP"/>
    </source>
</evidence>
<comment type="caution">
    <text evidence="4">The sequence shown here is derived from an EMBL/GenBank/DDBJ whole genome shotgun (WGS) entry which is preliminary data.</text>
</comment>
<dbReference type="InterPro" id="IPR000618">
    <property type="entry name" value="Insect_cuticle"/>
</dbReference>
<keyword evidence="1 2" id="KW-0193">Cuticle</keyword>
<evidence type="ECO:0000256" key="2">
    <source>
        <dbReference type="PROSITE-ProRule" id="PRU00497"/>
    </source>
</evidence>
<dbReference type="EMBL" id="VCGU01000459">
    <property type="protein sequence ID" value="TRY61863.1"/>
    <property type="molecule type" value="Genomic_DNA"/>
</dbReference>
<dbReference type="Proteomes" id="UP000318571">
    <property type="component" value="Chromosome 8"/>
</dbReference>
<evidence type="ECO:0000256" key="1">
    <source>
        <dbReference type="ARBA" id="ARBA00022460"/>
    </source>
</evidence>
<dbReference type="PANTHER" id="PTHR12236">
    <property type="entry name" value="STRUCTURAL CONTITUENT OF CUTICLE"/>
    <property type="match status" value="1"/>
</dbReference>
<dbReference type="AlphaFoldDB" id="A0A553N8V2"/>
<name>A0A553N8V2_TIGCA</name>
<feature type="signal peptide" evidence="3">
    <location>
        <begin position="1"/>
        <end position="23"/>
    </location>
</feature>
<reference evidence="4 5" key="1">
    <citation type="journal article" date="2018" name="Nat. Ecol. Evol.">
        <title>Genomic signatures of mitonuclear coevolution across populations of Tigriopus californicus.</title>
        <authorList>
            <person name="Barreto F.S."/>
            <person name="Watson E.T."/>
            <person name="Lima T.G."/>
            <person name="Willett C.S."/>
            <person name="Edmands S."/>
            <person name="Li W."/>
            <person name="Burton R.S."/>
        </authorList>
    </citation>
    <scope>NUCLEOTIDE SEQUENCE [LARGE SCALE GENOMIC DNA]</scope>
    <source>
        <strain evidence="4 5">San Diego</strain>
    </source>
</reference>
<dbReference type="GO" id="GO:0031012">
    <property type="term" value="C:extracellular matrix"/>
    <property type="evidence" value="ECO:0007669"/>
    <property type="project" value="TreeGrafter"/>
</dbReference>
<keyword evidence="5" id="KW-1185">Reference proteome</keyword>
<dbReference type="PROSITE" id="PS51155">
    <property type="entry name" value="CHIT_BIND_RR_2"/>
    <property type="match status" value="1"/>
</dbReference>
<dbReference type="InterPro" id="IPR051217">
    <property type="entry name" value="Insect_Cuticle_Struc_Prot"/>
</dbReference>
<dbReference type="PANTHER" id="PTHR12236:SF79">
    <property type="entry name" value="CUTICULAR PROTEIN 50CB-RELATED"/>
    <property type="match status" value="1"/>
</dbReference>
<protein>
    <submittedName>
        <fullName evidence="4">Uncharacterized protein</fullName>
    </submittedName>
</protein>
<feature type="chain" id="PRO_5021769804" evidence="3">
    <location>
        <begin position="24"/>
        <end position="108"/>
    </location>
</feature>
<dbReference type="GO" id="GO:0042302">
    <property type="term" value="F:structural constituent of cuticle"/>
    <property type="evidence" value="ECO:0007669"/>
    <property type="project" value="UniProtKB-UniRule"/>
</dbReference>
<accession>A0A553N8V2</accession>
<proteinExistence type="predicted"/>
<evidence type="ECO:0000313" key="4">
    <source>
        <dbReference type="EMBL" id="TRY61863.1"/>
    </source>
</evidence>
<keyword evidence="3" id="KW-0732">Signal</keyword>
<organism evidence="4 5">
    <name type="scientific">Tigriopus californicus</name>
    <name type="common">Marine copepod</name>
    <dbReference type="NCBI Taxonomy" id="6832"/>
    <lineage>
        <taxon>Eukaryota</taxon>
        <taxon>Metazoa</taxon>
        <taxon>Ecdysozoa</taxon>
        <taxon>Arthropoda</taxon>
        <taxon>Crustacea</taxon>
        <taxon>Multicrustacea</taxon>
        <taxon>Hexanauplia</taxon>
        <taxon>Copepoda</taxon>
        <taxon>Harpacticoida</taxon>
        <taxon>Harpacticidae</taxon>
        <taxon>Tigriopus</taxon>
    </lineage>
</organism>
<gene>
    <name evidence="4" type="ORF">TCAL_01501</name>
</gene>
<dbReference type="GO" id="GO:0005615">
    <property type="term" value="C:extracellular space"/>
    <property type="evidence" value="ECO:0007669"/>
    <property type="project" value="TreeGrafter"/>
</dbReference>
<evidence type="ECO:0000313" key="5">
    <source>
        <dbReference type="Proteomes" id="UP000318571"/>
    </source>
</evidence>
<dbReference type="Pfam" id="PF00379">
    <property type="entry name" value="Chitin_bind_4"/>
    <property type="match status" value="1"/>
</dbReference>